<dbReference type="InterPro" id="IPR050368">
    <property type="entry name" value="ClC-type_chloride_channel"/>
</dbReference>
<protein>
    <submittedName>
        <fullName evidence="13">Chloride channel protein</fullName>
    </submittedName>
</protein>
<sequence length="590" mass="64903">MNFNTIFTKLSLLRTKIQPKHFVLFLSLVVGLLSGLAVVVIKNSVHFIQNLLTLSLVKDYQNYLFFVYPFIGLLLTTLFIKFVIKKPIGHGIPNTLFAISRNNSVIKAYNMFASIVASAFTVGFGGSVGLEGPTVSTNSAIGSNIAQLFKVDYKTATLLVGCGAAGAMSGIFNAPIAALVFVLEVFMFDLSLASMIPFLMASVSAALSSRMVLGNNVLFDVKIHDAFVASEFPYFILLGIFTGLISVYFNKMFWLVEGVFEKIKQQKYRLIIGGVLLGGLIFLVPPLYGEGFETITALLKGDFKQVVDHSLFFDKKEDILIVLGLLFGIIFLKVIASAITFGAGGIGGVFAPSLFMGATSGFVFAKTLNIFRDSNLSETNFTLVGMAGLIAGVLHAPLTSLFLIAEITKGYELIIPLMITAAIAYLTSKYFVPYSVYTMQLAKRGQLITRHKDKAVLTLMKLHTEVEKDFNNINPSANLGDLVKIVSKSKRNLFPVVDESGILHGIITLDDIREIMFKPEMYNSTSVKSLMIIPQTYVHLSDNMDVVMQKFSKSKAWNLPVIDGNKYVGFVSKSKLFNAYRKLLVEFSEE</sequence>
<evidence type="ECO:0000256" key="1">
    <source>
        <dbReference type="ARBA" id="ARBA00004141"/>
    </source>
</evidence>
<feature type="transmembrane region" description="Helical" evidence="11">
    <location>
        <begin position="105"/>
        <end position="126"/>
    </location>
</feature>
<name>A0A5C6RQG7_9FLAO</name>
<evidence type="ECO:0000256" key="10">
    <source>
        <dbReference type="PROSITE-ProRule" id="PRU00703"/>
    </source>
</evidence>
<feature type="transmembrane region" description="Helical" evidence="11">
    <location>
        <begin position="319"/>
        <end position="342"/>
    </location>
</feature>
<feature type="transmembrane region" description="Helical" evidence="11">
    <location>
        <begin position="232"/>
        <end position="249"/>
    </location>
</feature>
<feature type="transmembrane region" description="Helical" evidence="11">
    <location>
        <begin position="383"/>
        <end position="404"/>
    </location>
</feature>
<dbReference type="Proteomes" id="UP000321721">
    <property type="component" value="Unassembled WGS sequence"/>
</dbReference>
<evidence type="ECO:0000256" key="11">
    <source>
        <dbReference type="SAM" id="Phobius"/>
    </source>
</evidence>
<evidence type="ECO:0000256" key="5">
    <source>
        <dbReference type="ARBA" id="ARBA00023065"/>
    </source>
</evidence>
<proteinExistence type="predicted"/>
<keyword evidence="4 11" id="KW-1133">Transmembrane helix</keyword>
<dbReference type="InterPro" id="IPR000644">
    <property type="entry name" value="CBS_dom"/>
</dbReference>
<dbReference type="Gene3D" id="3.10.580.10">
    <property type="entry name" value="CBS-domain"/>
    <property type="match status" value="1"/>
</dbReference>
<keyword evidence="5" id="KW-0406">Ion transport</keyword>
<feature type="domain" description="CBS" evidence="12">
    <location>
        <begin position="531"/>
        <end position="586"/>
    </location>
</feature>
<feature type="transmembrane region" description="Helical" evidence="11">
    <location>
        <begin position="190"/>
        <end position="212"/>
    </location>
</feature>
<reference evidence="13 14" key="1">
    <citation type="submission" date="2019-08" db="EMBL/GenBank/DDBJ databases">
        <title>Genome of Vicingus serpentipes NCIMB 15042.</title>
        <authorList>
            <person name="Bowman J.P."/>
        </authorList>
    </citation>
    <scope>NUCLEOTIDE SEQUENCE [LARGE SCALE GENOMIC DNA]</scope>
    <source>
        <strain evidence="13 14">NCIMB 15042</strain>
    </source>
</reference>
<evidence type="ECO:0000256" key="8">
    <source>
        <dbReference type="ARBA" id="ARBA00023214"/>
    </source>
</evidence>
<keyword evidence="14" id="KW-1185">Reference proteome</keyword>
<dbReference type="GO" id="GO:0005254">
    <property type="term" value="F:chloride channel activity"/>
    <property type="evidence" value="ECO:0007669"/>
    <property type="project" value="UniProtKB-KW"/>
</dbReference>
<dbReference type="Pfam" id="PF00654">
    <property type="entry name" value="Voltage_CLC"/>
    <property type="match status" value="1"/>
</dbReference>
<evidence type="ECO:0000256" key="6">
    <source>
        <dbReference type="ARBA" id="ARBA00023136"/>
    </source>
</evidence>
<dbReference type="PANTHER" id="PTHR43427:SF6">
    <property type="entry name" value="CHLORIDE CHANNEL PROTEIN CLC-E"/>
    <property type="match status" value="1"/>
</dbReference>
<feature type="domain" description="CBS" evidence="12">
    <location>
        <begin position="466"/>
        <end position="525"/>
    </location>
</feature>
<dbReference type="AlphaFoldDB" id="A0A5C6RQG7"/>
<feature type="transmembrane region" description="Helical" evidence="11">
    <location>
        <begin position="158"/>
        <end position="183"/>
    </location>
</feature>
<evidence type="ECO:0000256" key="9">
    <source>
        <dbReference type="ARBA" id="ARBA00023303"/>
    </source>
</evidence>
<keyword evidence="3 11" id="KW-0812">Transmembrane</keyword>
<accession>A0A5C6RQG7</accession>
<comment type="caution">
    <text evidence="13">The sequence shown here is derived from an EMBL/GenBank/DDBJ whole genome shotgun (WGS) entry which is preliminary data.</text>
</comment>
<evidence type="ECO:0000256" key="7">
    <source>
        <dbReference type="ARBA" id="ARBA00023173"/>
    </source>
</evidence>
<evidence type="ECO:0000259" key="12">
    <source>
        <dbReference type="PROSITE" id="PS51371"/>
    </source>
</evidence>
<feature type="transmembrane region" description="Helical" evidence="11">
    <location>
        <begin position="21"/>
        <end position="41"/>
    </location>
</feature>
<dbReference type="Gene3D" id="1.10.3080.10">
    <property type="entry name" value="Clc chloride channel"/>
    <property type="match status" value="1"/>
</dbReference>
<dbReference type="GO" id="GO:0034707">
    <property type="term" value="C:chloride channel complex"/>
    <property type="evidence" value="ECO:0007669"/>
    <property type="project" value="UniProtKB-KW"/>
</dbReference>
<feature type="transmembrane region" description="Helical" evidence="11">
    <location>
        <begin position="61"/>
        <end position="84"/>
    </location>
</feature>
<keyword evidence="10" id="KW-0129">CBS domain</keyword>
<feature type="transmembrane region" description="Helical" evidence="11">
    <location>
        <begin position="349"/>
        <end position="371"/>
    </location>
</feature>
<keyword evidence="2" id="KW-0813">Transport</keyword>
<dbReference type="PROSITE" id="PS51371">
    <property type="entry name" value="CBS"/>
    <property type="match status" value="2"/>
</dbReference>
<dbReference type="InterPro" id="IPR014743">
    <property type="entry name" value="Cl-channel_core"/>
</dbReference>
<comment type="subcellular location">
    <subcellularLocation>
        <location evidence="1">Membrane</location>
        <topology evidence="1">Multi-pass membrane protein</topology>
    </subcellularLocation>
</comment>
<dbReference type="SUPFAM" id="SSF81340">
    <property type="entry name" value="Clc chloride channel"/>
    <property type="match status" value="1"/>
</dbReference>
<keyword evidence="8" id="KW-0868">Chloride</keyword>
<keyword evidence="7" id="KW-0869">Chloride channel</keyword>
<evidence type="ECO:0000313" key="14">
    <source>
        <dbReference type="Proteomes" id="UP000321721"/>
    </source>
</evidence>
<dbReference type="Pfam" id="PF00571">
    <property type="entry name" value="CBS"/>
    <property type="match status" value="2"/>
</dbReference>
<dbReference type="PANTHER" id="PTHR43427">
    <property type="entry name" value="CHLORIDE CHANNEL PROTEIN CLC-E"/>
    <property type="match status" value="1"/>
</dbReference>
<keyword evidence="9" id="KW-0407">Ion channel</keyword>
<evidence type="ECO:0000313" key="13">
    <source>
        <dbReference type="EMBL" id="TXB64581.1"/>
    </source>
</evidence>
<gene>
    <name evidence="13" type="ORF">FRY74_09010</name>
</gene>
<dbReference type="InterPro" id="IPR001807">
    <property type="entry name" value="ClC"/>
</dbReference>
<feature type="transmembrane region" description="Helical" evidence="11">
    <location>
        <begin position="411"/>
        <end position="432"/>
    </location>
</feature>
<dbReference type="InterPro" id="IPR046342">
    <property type="entry name" value="CBS_dom_sf"/>
</dbReference>
<evidence type="ECO:0000256" key="4">
    <source>
        <dbReference type="ARBA" id="ARBA00022989"/>
    </source>
</evidence>
<dbReference type="CDD" id="cd00400">
    <property type="entry name" value="Voltage_gated_ClC"/>
    <property type="match status" value="1"/>
</dbReference>
<organism evidence="13 14">
    <name type="scientific">Vicingus serpentipes</name>
    <dbReference type="NCBI Taxonomy" id="1926625"/>
    <lineage>
        <taxon>Bacteria</taxon>
        <taxon>Pseudomonadati</taxon>
        <taxon>Bacteroidota</taxon>
        <taxon>Flavobacteriia</taxon>
        <taxon>Flavobacteriales</taxon>
        <taxon>Vicingaceae</taxon>
        <taxon>Vicingus</taxon>
    </lineage>
</organism>
<keyword evidence="6 11" id="KW-0472">Membrane</keyword>
<dbReference type="SUPFAM" id="SSF54631">
    <property type="entry name" value="CBS-domain pair"/>
    <property type="match status" value="1"/>
</dbReference>
<evidence type="ECO:0000256" key="3">
    <source>
        <dbReference type="ARBA" id="ARBA00022692"/>
    </source>
</evidence>
<dbReference type="EMBL" id="VOOS01000004">
    <property type="protein sequence ID" value="TXB64581.1"/>
    <property type="molecule type" value="Genomic_DNA"/>
</dbReference>
<dbReference type="PRINTS" id="PR00762">
    <property type="entry name" value="CLCHANNEL"/>
</dbReference>
<evidence type="ECO:0000256" key="2">
    <source>
        <dbReference type="ARBA" id="ARBA00022448"/>
    </source>
</evidence>
<feature type="transmembrane region" description="Helical" evidence="11">
    <location>
        <begin position="270"/>
        <end position="288"/>
    </location>
</feature>
<dbReference type="OrthoDB" id="9812438at2"/>